<comment type="catalytic activity">
    <reaction evidence="7">
        <text>adenosine(1518)/adenosine(1519) in 16S rRNA + 4 S-adenosyl-L-methionine = N(6)-dimethyladenosine(1518)/N(6)-dimethyladenosine(1519) in 16S rRNA + 4 S-adenosyl-L-homocysteine + 4 H(+)</text>
        <dbReference type="Rhea" id="RHEA:19609"/>
        <dbReference type="Rhea" id="RHEA-COMP:10232"/>
        <dbReference type="Rhea" id="RHEA-COMP:10233"/>
        <dbReference type="ChEBI" id="CHEBI:15378"/>
        <dbReference type="ChEBI" id="CHEBI:57856"/>
        <dbReference type="ChEBI" id="CHEBI:59789"/>
        <dbReference type="ChEBI" id="CHEBI:74411"/>
        <dbReference type="ChEBI" id="CHEBI:74493"/>
        <dbReference type="EC" id="2.1.1.182"/>
    </reaction>
</comment>
<organism evidence="10 11">
    <name type="scientific">Bordetella trematum</name>
    <dbReference type="NCBI Taxonomy" id="123899"/>
    <lineage>
        <taxon>Bacteria</taxon>
        <taxon>Pseudomonadati</taxon>
        <taxon>Pseudomonadota</taxon>
        <taxon>Betaproteobacteria</taxon>
        <taxon>Burkholderiales</taxon>
        <taxon>Alcaligenaceae</taxon>
        <taxon>Bordetella</taxon>
    </lineage>
</organism>
<dbReference type="Proteomes" id="UP000076825">
    <property type="component" value="Chromosome 1"/>
</dbReference>
<evidence type="ECO:0000259" key="9">
    <source>
        <dbReference type="SMART" id="SM00650"/>
    </source>
</evidence>
<gene>
    <name evidence="7 10" type="primary">ksgA</name>
    <name evidence="7" type="synonym">rsmA</name>
    <name evidence="10" type="ORF">SAMEA3906487_00473</name>
</gene>
<evidence type="ECO:0000256" key="3">
    <source>
        <dbReference type="ARBA" id="ARBA00022603"/>
    </source>
</evidence>
<feature type="binding site" evidence="7 8">
    <location>
        <position position="15"/>
    </location>
    <ligand>
        <name>S-adenosyl-L-methionine</name>
        <dbReference type="ChEBI" id="CHEBI:59789"/>
    </ligand>
</feature>
<dbReference type="EMBL" id="LT546645">
    <property type="protein sequence ID" value="SAI66866.1"/>
    <property type="molecule type" value="Genomic_DNA"/>
</dbReference>
<dbReference type="RefSeq" id="WP_033535323.1">
    <property type="nucleotide sequence ID" value="NZ_CP016340.1"/>
</dbReference>
<evidence type="ECO:0000256" key="8">
    <source>
        <dbReference type="PROSITE-ProRule" id="PRU01026"/>
    </source>
</evidence>
<dbReference type="GeneID" id="56588116"/>
<evidence type="ECO:0000313" key="11">
    <source>
        <dbReference type="Proteomes" id="UP000076825"/>
    </source>
</evidence>
<dbReference type="EC" id="2.1.1.182" evidence="7"/>
<dbReference type="PATRIC" id="fig|123899.6.peg.456"/>
<dbReference type="InterPro" id="IPR029063">
    <property type="entry name" value="SAM-dependent_MTases_sf"/>
</dbReference>
<comment type="subcellular location">
    <subcellularLocation>
        <location evidence="7">Cytoplasm</location>
    </subcellularLocation>
</comment>
<dbReference type="InterPro" id="IPR020596">
    <property type="entry name" value="rRNA_Ade_Mease_Trfase_CS"/>
</dbReference>
<evidence type="ECO:0000256" key="6">
    <source>
        <dbReference type="ARBA" id="ARBA00022884"/>
    </source>
</evidence>
<keyword evidence="6 7" id="KW-0694">RNA-binding</keyword>
<dbReference type="GO" id="GO:0052908">
    <property type="term" value="F:16S rRNA (adenine(1518)-N(6)/adenine(1519)-N(6))-dimethyltransferase activity"/>
    <property type="evidence" value="ECO:0007669"/>
    <property type="project" value="UniProtKB-EC"/>
</dbReference>
<evidence type="ECO:0000256" key="5">
    <source>
        <dbReference type="ARBA" id="ARBA00022691"/>
    </source>
</evidence>
<dbReference type="Gene3D" id="3.40.50.150">
    <property type="entry name" value="Vaccinia Virus protein VP39"/>
    <property type="match status" value="1"/>
</dbReference>
<feature type="domain" description="Ribosomal RNA adenine methylase transferase N-terminal" evidence="9">
    <location>
        <begin position="20"/>
        <end position="188"/>
    </location>
</feature>
<dbReference type="SUPFAM" id="SSF53335">
    <property type="entry name" value="S-adenosyl-L-methionine-dependent methyltransferases"/>
    <property type="match status" value="1"/>
</dbReference>
<dbReference type="InterPro" id="IPR011530">
    <property type="entry name" value="rRNA_adenine_dimethylase"/>
</dbReference>
<dbReference type="InterPro" id="IPR023165">
    <property type="entry name" value="rRNA_Ade_diMease-like_C"/>
</dbReference>
<accession>A0A157QXF6</accession>
<evidence type="ECO:0000256" key="4">
    <source>
        <dbReference type="ARBA" id="ARBA00022679"/>
    </source>
</evidence>
<dbReference type="PROSITE" id="PS51689">
    <property type="entry name" value="SAM_RNA_A_N6_MT"/>
    <property type="match status" value="1"/>
</dbReference>
<dbReference type="CDD" id="cd02440">
    <property type="entry name" value="AdoMet_MTases"/>
    <property type="match status" value="1"/>
</dbReference>
<dbReference type="KEGG" id="btrm:SAMEA390648700473"/>
<protein>
    <recommendedName>
        <fullName evidence="7">Ribosomal RNA small subunit methyltransferase A</fullName>
        <ecNumber evidence="7">2.1.1.182</ecNumber>
    </recommendedName>
    <alternativeName>
        <fullName evidence="7">16S rRNA (adenine(1518)-N(6)/adenine(1519)-N(6))-dimethyltransferase</fullName>
    </alternativeName>
    <alternativeName>
        <fullName evidence="7">16S rRNA dimethyladenosine transferase</fullName>
    </alternativeName>
    <alternativeName>
        <fullName evidence="7">16S rRNA dimethylase</fullName>
    </alternativeName>
    <alternativeName>
        <fullName evidence="7">S-adenosylmethionine-6-N', N'-adenosyl(rRNA) dimethyltransferase</fullName>
    </alternativeName>
</protein>
<dbReference type="PANTHER" id="PTHR11727">
    <property type="entry name" value="DIMETHYLADENOSINE TRANSFERASE"/>
    <property type="match status" value="1"/>
</dbReference>
<name>A0A157QXF6_9BORD</name>
<sequence length="262" mass="28911">MSQHQARKRFGQHFLTDDSVVEGIVRAIAPARDDAVVEIGPGLSALTAPLLEHLDRLSVVEIDRDLAARLRRKYPPERLTVVEADALTVDFRQFGAGMRVVGNLPYNISSPLLFHLMAAADLVRDQHFMLQREVIDRMVAEPGTADYGRLSVMLQSRYRMAKLFDVPPEAFDPPPRVVSAVVRMVPLGPERPQPRSEAAFEAVVARAFAQRRKMLRRGLGDWAAHVPWEAVGIAPTARAEEVGVPAFIKLTDALLDAGVIAA</sequence>
<dbReference type="GO" id="GO:0003723">
    <property type="term" value="F:RNA binding"/>
    <property type="evidence" value="ECO:0007669"/>
    <property type="project" value="UniProtKB-UniRule"/>
</dbReference>
<dbReference type="PANTHER" id="PTHR11727:SF7">
    <property type="entry name" value="DIMETHYLADENOSINE TRANSFERASE-RELATED"/>
    <property type="match status" value="1"/>
</dbReference>
<keyword evidence="11" id="KW-1185">Reference proteome</keyword>
<keyword evidence="3 7" id="KW-0489">Methyltransferase</keyword>
<proteinExistence type="inferred from homology"/>
<evidence type="ECO:0000256" key="2">
    <source>
        <dbReference type="ARBA" id="ARBA00022552"/>
    </source>
</evidence>
<dbReference type="HAMAP" id="MF_00607">
    <property type="entry name" value="16SrRNA_methyltr_A"/>
    <property type="match status" value="1"/>
</dbReference>
<comment type="function">
    <text evidence="7">Specifically dimethylates two adjacent adenosines (A1518 and A1519) in the loop of a conserved hairpin near the 3'-end of 16S rRNA in the 30S particle. May play a critical role in biogenesis of 30S subunits.</text>
</comment>
<dbReference type="AlphaFoldDB" id="A0A157QXF6"/>
<evidence type="ECO:0000256" key="7">
    <source>
        <dbReference type="HAMAP-Rule" id="MF_00607"/>
    </source>
</evidence>
<dbReference type="Gene3D" id="1.10.8.100">
    <property type="entry name" value="Ribosomal RNA adenine dimethylase-like, domain 2"/>
    <property type="match status" value="1"/>
</dbReference>
<dbReference type="eggNOG" id="COG0030">
    <property type="taxonomic scope" value="Bacteria"/>
</dbReference>
<feature type="binding site" evidence="7 8">
    <location>
        <position position="103"/>
    </location>
    <ligand>
        <name>S-adenosyl-L-methionine</name>
        <dbReference type="ChEBI" id="CHEBI:59789"/>
    </ligand>
</feature>
<dbReference type="OrthoDB" id="9814755at2"/>
<dbReference type="PROSITE" id="PS01131">
    <property type="entry name" value="RRNA_A_DIMETH"/>
    <property type="match status" value="1"/>
</dbReference>
<dbReference type="InterPro" id="IPR001737">
    <property type="entry name" value="KsgA/Erm"/>
</dbReference>
<dbReference type="InterPro" id="IPR020598">
    <property type="entry name" value="rRNA_Ade_methylase_Trfase_N"/>
</dbReference>
<reference evidence="10 11" key="1">
    <citation type="submission" date="2016-04" db="EMBL/GenBank/DDBJ databases">
        <authorList>
            <consortium name="Pathogen Informatics"/>
        </authorList>
    </citation>
    <scope>NUCLEOTIDE SEQUENCE [LARGE SCALE GENOMIC DNA]</scope>
    <source>
        <strain evidence="10 11">H044680328</strain>
    </source>
</reference>
<evidence type="ECO:0000313" key="10">
    <source>
        <dbReference type="EMBL" id="SAI66866.1"/>
    </source>
</evidence>
<feature type="binding site" evidence="7 8">
    <location>
        <position position="13"/>
    </location>
    <ligand>
        <name>S-adenosyl-L-methionine</name>
        <dbReference type="ChEBI" id="CHEBI:59789"/>
    </ligand>
</feature>
<dbReference type="SMART" id="SM00650">
    <property type="entry name" value="rADc"/>
    <property type="match status" value="1"/>
</dbReference>
<feature type="binding site" evidence="7 8">
    <location>
        <position position="61"/>
    </location>
    <ligand>
        <name>S-adenosyl-L-methionine</name>
        <dbReference type="ChEBI" id="CHEBI:59789"/>
    </ligand>
</feature>
<keyword evidence="4 7" id="KW-0808">Transferase</keyword>
<dbReference type="Pfam" id="PF00398">
    <property type="entry name" value="RrnaAD"/>
    <property type="match status" value="1"/>
</dbReference>
<keyword evidence="2 7" id="KW-0698">rRNA processing</keyword>
<dbReference type="NCBIfam" id="TIGR00755">
    <property type="entry name" value="ksgA"/>
    <property type="match status" value="1"/>
</dbReference>
<comment type="similarity">
    <text evidence="7">Belongs to the class I-like SAM-binding methyltransferase superfamily. rRNA adenine N(6)-methyltransferase family. RsmA subfamily.</text>
</comment>
<evidence type="ECO:0000256" key="1">
    <source>
        <dbReference type="ARBA" id="ARBA00022490"/>
    </source>
</evidence>
<dbReference type="GO" id="GO:0005829">
    <property type="term" value="C:cytosol"/>
    <property type="evidence" value="ECO:0007669"/>
    <property type="project" value="TreeGrafter"/>
</dbReference>
<feature type="binding site" evidence="7 8">
    <location>
        <position position="85"/>
    </location>
    <ligand>
        <name>S-adenosyl-L-methionine</name>
        <dbReference type="ChEBI" id="CHEBI:59789"/>
    </ligand>
</feature>
<dbReference type="STRING" id="123899.SAMEA3906487_00473"/>
<feature type="binding site" evidence="7 8">
    <location>
        <position position="40"/>
    </location>
    <ligand>
        <name>S-adenosyl-L-methionine</name>
        <dbReference type="ChEBI" id="CHEBI:59789"/>
    </ligand>
</feature>
<keyword evidence="1 7" id="KW-0963">Cytoplasm</keyword>
<keyword evidence="5 7" id="KW-0949">S-adenosyl-L-methionine</keyword>